<dbReference type="EMBL" id="JANBOI010001171">
    <property type="protein sequence ID" value="KAJ1727236.1"/>
    <property type="molecule type" value="Genomic_DNA"/>
</dbReference>
<comment type="caution">
    <text evidence="3">The sequence shown here is derived from an EMBL/GenBank/DDBJ whole genome shotgun (WGS) entry which is preliminary data.</text>
</comment>
<accession>A0A9W7Y846</accession>
<protein>
    <recommendedName>
        <fullName evidence="5">Lysozyme-like protein</fullName>
    </recommendedName>
</protein>
<feature type="signal peptide" evidence="2">
    <location>
        <begin position="1"/>
        <end position="18"/>
    </location>
</feature>
<feature type="chain" id="PRO_5040740993" description="Lysozyme-like protein" evidence="2">
    <location>
        <begin position="19"/>
        <end position="287"/>
    </location>
</feature>
<evidence type="ECO:0008006" key="5">
    <source>
        <dbReference type="Google" id="ProtNLM"/>
    </source>
</evidence>
<keyword evidence="2" id="KW-0732">Signal</keyword>
<evidence type="ECO:0000313" key="4">
    <source>
        <dbReference type="Proteomes" id="UP001143981"/>
    </source>
</evidence>
<feature type="compositionally biased region" description="Pro residues" evidence="1">
    <location>
        <begin position="77"/>
        <end position="88"/>
    </location>
</feature>
<dbReference type="Proteomes" id="UP001143981">
    <property type="component" value="Unassembled WGS sequence"/>
</dbReference>
<evidence type="ECO:0000256" key="2">
    <source>
        <dbReference type="SAM" id="SignalP"/>
    </source>
</evidence>
<proteinExistence type="predicted"/>
<feature type="compositionally biased region" description="Low complexity" evidence="1">
    <location>
        <begin position="29"/>
        <end position="41"/>
    </location>
</feature>
<dbReference type="OrthoDB" id="2349272at2759"/>
<sequence length="287" mass="30477">MKLTIVLGLLVAVTQVGAKCNVRPPPVVPSSIAPAPTSTDSPPNPTSVAPKPTSAAPEPTSVAPEPTSAAPELSSQPPKPTSAPPTPPAGNYYTIDRLELNKIIPEAAASSYCDGKAAGECANNAIATDAINKALATYKITRRSEAVAIIALQILESDYWKYNTNQYPGRPGQGTRAMLMYPFVYEYAKSLFPAKVQDSWAKLTPIDDASKTQMNSVRALVIADEATSFGAGFWYLTTKTTGYYNNANALRDGNLDDFKAYCVSAVGAEWSPARSSIWTAVDAAIPK</sequence>
<keyword evidence="4" id="KW-1185">Reference proteome</keyword>
<gene>
    <name evidence="3" type="ORF">LPJ61_004685</name>
</gene>
<feature type="region of interest" description="Disordered" evidence="1">
    <location>
        <begin position="20"/>
        <end position="91"/>
    </location>
</feature>
<reference evidence="3" key="1">
    <citation type="submission" date="2022-07" db="EMBL/GenBank/DDBJ databases">
        <title>Phylogenomic reconstructions and comparative analyses of Kickxellomycotina fungi.</title>
        <authorList>
            <person name="Reynolds N.K."/>
            <person name="Stajich J.E."/>
            <person name="Barry K."/>
            <person name="Grigoriev I.V."/>
            <person name="Crous P."/>
            <person name="Smith M.E."/>
        </authorList>
    </citation>
    <scope>NUCLEOTIDE SEQUENCE</scope>
    <source>
        <strain evidence="3">BCRC 34381</strain>
    </source>
</reference>
<dbReference type="AlphaFoldDB" id="A0A9W7Y846"/>
<evidence type="ECO:0000256" key="1">
    <source>
        <dbReference type="SAM" id="MobiDB-lite"/>
    </source>
</evidence>
<organism evidence="3 4">
    <name type="scientific">Coemansia biformis</name>
    <dbReference type="NCBI Taxonomy" id="1286918"/>
    <lineage>
        <taxon>Eukaryota</taxon>
        <taxon>Fungi</taxon>
        <taxon>Fungi incertae sedis</taxon>
        <taxon>Zoopagomycota</taxon>
        <taxon>Kickxellomycotina</taxon>
        <taxon>Kickxellomycetes</taxon>
        <taxon>Kickxellales</taxon>
        <taxon>Kickxellaceae</taxon>
        <taxon>Coemansia</taxon>
    </lineage>
</organism>
<evidence type="ECO:0000313" key="3">
    <source>
        <dbReference type="EMBL" id="KAJ1727236.1"/>
    </source>
</evidence>
<name>A0A9W7Y846_9FUNG</name>